<sequence length="1056" mass="120122">MERYKYSDEELYIIENSQVPFAVYQFLNKRVVTIALSAGFIDLYGLTDMEKQDVYDLMESNMYRDTHPDDLVFIADEAFRFATNGGVYDVVYRLKKDNEYRIIHAYGKHIFKENGVRLAVVWYTDQGAYVENVIKENNPLFNSLNTQLQERSYTNQAGHDYLTGLPTMTHFFELAESGCNVIRDSGNTPAILFMDFNGMKAFNQKYGLEEGDKFLKSFSEEIIELFSHESCSRFTADHFCAFTDEDTAEKVAAQLLDTESGNGIKRKMPLRVGVYIYDNEEISISGACDRAQLACNSGRNDYADRLYFFDDSMMTALEEKQYVVENIDNAINQGWIKVYYQPIIRTANGKVCHEEALARWIDPNVGFLSPGTFIPVLEDTKTIYKLDLYVVDTVLKKMQTQAEKGLYVVPVSVNLSKSDFYSCNIVNEIISRVDAAKVPRERLVIEITESVVADDVEFMLEEIKRFQENGFSVWMDDYGSGYSSPSILQKIPFDLIKIDMLFVRQLEENDKAKIVLTELVRMAISLGMDTVAEGVETEGQADFLKDIGCTMLQGFYYCKPLPFEEVLERYDKGIQIGFENPKESGYYAKLGKVNLYNLSLSSADGEHLKEDYFDTWPMVIVECSGNKISFVRANVTFKKYIAENFPNSYGVDVFDASKLLDKPGARSLNAVLRCAQDGKRVIVDDRTADGKQIQILASRIALNPLTGVSAIMVAILSSTEQRLDYHDSVKDEKIGKIAEEYAKLQQENARLLEEIDANAKIAELKKSVTALLTNMPAMTFSKDVVTRKYLACNQAFADYAHKETPEGVVGLTDYEIFDAATALHFIEDDKKALAMDKPYIFYEDVPDAVGNLRQFQTTKLRFTDDTGRECLLGLCQDVTDAMRIKREYVQKLEQVQNQANVDALTGIKNKNAYKEKEDIMNRRIAEKRQTEFALSVLDVNNLKEINDTLGHKAGDKYICDACDIICQIFKRSPVYRIGGDEFVVLSLDEDYERIEELVDIVATHNRYALSNGGIIIAYGMAKYMDVDTCMADVFERADRQMYENKSSLKKITKEKL</sequence>
<dbReference type="CDD" id="cd01948">
    <property type="entry name" value="EAL"/>
    <property type="match status" value="1"/>
</dbReference>
<dbReference type="RefSeq" id="WP_151625976.1">
    <property type="nucleotide sequence ID" value="NZ_CP043029.1"/>
</dbReference>
<proteinExistence type="predicted"/>
<organism evidence="4 5">
    <name type="scientific">Pseudobutyrivibrio xylanivorans</name>
    <dbReference type="NCBI Taxonomy" id="185007"/>
    <lineage>
        <taxon>Bacteria</taxon>
        <taxon>Bacillati</taxon>
        <taxon>Bacillota</taxon>
        <taxon>Clostridia</taxon>
        <taxon>Lachnospirales</taxon>
        <taxon>Lachnospiraceae</taxon>
        <taxon>Pseudobutyrivibrio</taxon>
    </lineage>
</organism>
<feature type="domain" description="GGDEF" evidence="3">
    <location>
        <begin position="930"/>
        <end position="1056"/>
    </location>
</feature>
<dbReference type="InterPro" id="IPR001633">
    <property type="entry name" value="EAL_dom"/>
</dbReference>
<dbReference type="OrthoDB" id="9805474at2"/>
<dbReference type="Pfam" id="PF00990">
    <property type="entry name" value="GGDEF"/>
    <property type="match status" value="2"/>
</dbReference>
<dbReference type="SMART" id="SM00052">
    <property type="entry name" value="EAL"/>
    <property type="match status" value="1"/>
</dbReference>
<feature type="domain" description="EAL" evidence="2">
    <location>
        <begin position="320"/>
        <end position="574"/>
    </location>
</feature>
<dbReference type="InterPro" id="IPR043128">
    <property type="entry name" value="Rev_trsase/Diguanyl_cyclase"/>
</dbReference>
<dbReference type="KEGG" id="pxv:FXF36_15650"/>
<feature type="coiled-coil region" evidence="1">
    <location>
        <begin position="734"/>
        <end position="761"/>
    </location>
</feature>
<dbReference type="NCBIfam" id="TIGR00254">
    <property type="entry name" value="GGDEF"/>
    <property type="match status" value="1"/>
</dbReference>
<evidence type="ECO:0000256" key="1">
    <source>
        <dbReference type="SAM" id="Coils"/>
    </source>
</evidence>
<dbReference type="SUPFAM" id="SSF55785">
    <property type="entry name" value="PYP-like sensor domain (PAS domain)"/>
    <property type="match status" value="1"/>
</dbReference>
<dbReference type="InterPro" id="IPR052155">
    <property type="entry name" value="Biofilm_reg_signaling"/>
</dbReference>
<dbReference type="EMBL" id="CP043029">
    <property type="protein sequence ID" value="QFJ56348.1"/>
    <property type="molecule type" value="Genomic_DNA"/>
</dbReference>
<dbReference type="InterPro" id="IPR035919">
    <property type="entry name" value="EAL_sf"/>
</dbReference>
<dbReference type="Pfam" id="PF08448">
    <property type="entry name" value="PAS_4"/>
    <property type="match status" value="1"/>
</dbReference>
<dbReference type="InterPro" id="IPR029787">
    <property type="entry name" value="Nucleotide_cyclase"/>
</dbReference>
<evidence type="ECO:0000313" key="4">
    <source>
        <dbReference type="EMBL" id="QFJ56348.1"/>
    </source>
</evidence>
<gene>
    <name evidence="4" type="ORF">FXF36_15650</name>
</gene>
<evidence type="ECO:0000259" key="2">
    <source>
        <dbReference type="PROSITE" id="PS50883"/>
    </source>
</evidence>
<name>A0A5P6VVE2_PSEXY</name>
<dbReference type="Proteomes" id="UP000327030">
    <property type="component" value="Plasmid pNP95"/>
</dbReference>
<dbReference type="Pfam" id="PF00563">
    <property type="entry name" value="EAL"/>
    <property type="match status" value="1"/>
</dbReference>
<dbReference type="SUPFAM" id="SSF141868">
    <property type="entry name" value="EAL domain-like"/>
    <property type="match status" value="1"/>
</dbReference>
<reference evidence="5" key="1">
    <citation type="submission" date="2019-08" db="EMBL/GenBank/DDBJ databases">
        <title>Complete Genome Sequence of the Polysaccharide-Degrading Rumen Bacterium Pseudobutyrivibrio xylanivorans MA3014.</title>
        <authorList>
            <person name="Palevich N."/>
            <person name="Maclean P.H."/>
            <person name="Kelly W.J."/>
            <person name="Leahy S.C."/>
            <person name="Rakonjac J."/>
            <person name="Attwood G.T."/>
        </authorList>
    </citation>
    <scope>NUCLEOTIDE SEQUENCE [LARGE SCALE GENOMIC DNA]</scope>
    <source>
        <strain evidence="5">MA3014</strain>
        <plasmid evidence="5">pnp95</plasmid>
    </source>
</reference>
<dbReference type="InterPro" id="IPR035965">
    <property type="entry name" value="PAS-like_dom_sf"/>
</dbReference>
<dbReference type="InterPro" id="IPR000160">
    <property type="entry name" value="GGDEF_dom"/>
</dbReference>
<dbReference type="PROSITE" id="PS50883">
    <property type="entry name" value="EAL"/>
    <property type="match status" value="1"/>
</dbReference>
<protein>
    <submittedName>
        <fullName evidence="4">EAL domain-containing protein</fullName>
    </submittedName>
</protein>
<dbReference type="Gene3D" id="3.30.70.270">
    <property type="match status" value="2"/>
</dbReference>
<dbReference type="PANTHER" id="PTHR44757:SF2">
    <property type="entry name" value="BIOFILM ARCHITECTURE MAINTENANCE PROTEIN MBAA"/>
    <property type="match status" value="1"/>
</dbReference>
<dbReference type="PROSITE" id="PS50887">
    <property type="entry name" value="GGDEF"/>
    <property type="match status" value="2"/>
</dbReference>
<dbReference type="InterPro" id="IPR013656">
    <property type="entry name" value="PAS_4"/>
</dbReference>
<geneLocation type="plasmid" evidence="5">
    <name>pnp95</name>
</geneLocation>
<accession>A0A5P6VVE2</accession>
<dbReference type="CDD" id="cd01949">
    <property type="entry name" value="GGDEF"/>
    <property type="match status" value="1"/>
</dbReference>
<dbReference type="Gene3D" id="3.20.20.450">
    <property type="entry name" value="EAL domain"/>
    <property type="match status" value="1"/>
</dbReference>
<dbReference type="SUPFAM" id="SSF55073">
    <property type="entry name" value="Nucleotide cyclase"/>
    <property type="match status" value="2"/>
</dbReference>
<dbReference type="SMART" id="SM00267">
    <property type="entry name" value="GGDEF"/>
    <property type="match status" value="2"/>
</dbReference>
<evidence type="ECO:0000259" key="3">
    <source>
        <dbReference type="PROSITE" id="PS50887"/>
    </source>
</evidence>
<dbReference type="Gene3D" id="3.30.450.20">
    <property type="entry name" value="PAS domain"/>
    <property type="match status" value="2"/>
</dbReference>
<evidence type="ECO:0000313" key="5">
    <source>
        <dbReference type="Proteomes" id="UP000327030"/>
    </source>
</evidence>
<dbReference type="AlphaFoldDB" id="A0A5P6VVE2"/>
<keyword evidence="1" id="KW-0175">Coiled coil</keyword>
<feature type="domain" description="GGDEF" evidence="3">
    <location>
        <begin position="187"/>
        <end position="311"/>
    </location>
</feature>
<keyword evidence="4" id="KW-0614">Plasmid</keyword>
<dbReference type="PANTHER" id="PTHR44757">
    <property type="entry name" value="DIGUANYLATE CYCLASE DGCP"/>
    <property type="match status" value="1"/>
</dbReference>